<keyword evidence="4" id="KW-0808">Transferase</keyword>
<dbReference type="GO" id="GO:0047536">
    <property type="term" value="F:2-aminoadipate transaminase activity"/>
    <property type="evidence" value="ECO:0007669"/>
    <property type="project" value="TreeGrafter"/>
</dbReference>
<keyword evidence="5" id="KW-0663">Pyridoxal phosphate</keyword>
<accession>A0A1E4TQQ9</accession>
<comment type="similarity">
    <text evidence="2">Belongs to the class-I pyridoxal-phosphate-dependent aminotransferase family.</text>
</comment>
<dbReference type="InterPro" id="IPR050859">
    <property type="entry name" value="Class-I_PLP-dep_aminotransf"/>
</dbReference>
<gene>
    <name evidence="6" type="ORF">PACTADRAFT_35747</name>
</gene>
<evidence type="ECO:0000256" key="1">
    <source>
        <dbReference type="ARBA" id="ARBA00001933"/>
    </source>
</evidence>
<dbReference type="PANTHER" id="PTHR42790">
    <property type="entry name" value="AMINOTRANSFERASE"/>
    <property type="match status" value="1"/>
</dbReference>
<dbReference type="GO" id="GO:0019878">
    <property type="term" value="P:lysine biosynthetic process via aminoadipic acid"/>
    <property type="evidence" value="ECO:0007669"/>
    <property type="project" value="TreeGrafter"/>
</dbReference>
<evidence type="ECO:0000256" key="5">
    <source>
        <dbReference type="ARBA" id="ARBA00022898"/>
    </source>
</evidence>
<evidence type="ECO:0008006" key="8">
    <source>
        <dbReference type="Google" id="ProtNLM"/>
    </source>
</evidence>
<sequence>MTSFPLAHLISKRSAGRIPFAGFLPDSIPESIKPHPNPISLAGGEPYHEFFPVHSLQVEVTDTPFYGKRSEISSESDRVNSQLLTPADSIDSLNQKENSFSFTINRTSNKEQCIGIDKGLQYAHTAGLKPMLDFTFEFIEKTNKPAFRNYDITLTNGSGNSLHRIAELLVDEGDTFLVEEFTYKPFCQQVTNFGGMPIPVKLDFYGEGIHYESLKDLLENWSKYYPGLKKPKGLYTICNGQNPSGLTQIIICTIMIYIHIEADFASTDR</sequence>
<proteinExistence type="inferred from homology"/>
<dbReference type="SUPFAM" id="SSF53383">
    <property type="entry name" value="PLP-dependent transferases"/>
    <property type="match status" value="1"/>
</dbReference>
<protein>
    <recommendedName>
        <fullName evidence="8">Aminotransferase class I/classII domain-containing protein</fullName>
    </recommendedName>
</protein>
<dbReference type="AlphaFoldDB" id="A0A1E4TQQ9"/>
<keyword evidence="7" id="KW-1185">Reference proteome</keyword>
<evidence type="ECO:0000256" key="2">
    <source>
        <dbReference type="ARBA" id="ARBA00007441"/>
    </source>
</evidence>
<dbReference type="GO" id="GO:0006571">
    <property type="term" value="P:tyrosine biosynthetic process"/>
    <property type="evidence" value="ECO:0007669"/>
    <property type="project" value="TreeGrafter"/>
</dbReference>
<dbReference type="OrthoDB" id="691673at2759"/>
<dbReference type="PANTHER" id="PTHR42790:SF2">
    <property type="entry name" value="AROMATIC AMINO ACID AMINOTRANSFERASE 2"/>
    <property type="match status" value="1"/>
</dbReference>
<organism evidence="6 7">
    <name type="scientific">Pachysolen tannophilus NRRL Y-2460</name>
    <dbReference type="NCBI Taxonomy" id="669874"/>
    <lineage>
        <taxon>Eukaryota</taxon>
        <taxon>Fungi</taxon>
        <taxon>Dikarya</taxon>
        <taxon>Ascomycota</taxon>
        <taxon>Saccharomycotina</taxon>
        <taxon>Pichiomycetes</taxon>
        <taxon>Pachysolenaceae</taxon>
        <taxon>Pachysolen</taxon>
    </lineage>
</organism>
<evidence type="ECO:0000256" key="3">
    <source>
        <dbReference type="ARBA" id="ARBA00022576"/>
    </source>
</evidence>
<evidence type="ECO:0000313" key="6">
    <source>
        <dbReference type="EMBL" id="ODV94008.1"/>
    </source>
</evidence>
<dbReference type="GO" id="GO:0008793">
    <property type="term" value="F:aromatic-amino-acid transaminase activity"/>
    <property type="evidence" value="ECO:0007669"/>
    <property type="project" value="TreeGrafter"/>
</dbReference>
<dbReference type="Gene3D" id="3.40.640.10">
    <property type="entry name" value="Type I PLP-dependent aspartate aminotransferase-like (Major domain)"/>
    <property type="match status" value="1"/>
</dbReference>
<evidence type="ECO:0000256" key="4">
    <source>
        <dbReference type="ARBA" id="ARBA00022679"/>
    </source>
</evidence>
<dbReference type="Proteomes" id="UP000094236">
    <property type="component" value="Unassembled WGS sequence"/>
</dbReference>
<dbReference type="InterPro" id="IPR015421">
    <property type="entry name" value="PyrdxlP-dep_Trfase_major"/>
</dbReference>
<evidence type="ECO:0000313" key="7">
    <source>
        <dbReference type="Proteomes" id="UP000094236"/>
    </source>
</evidence>
<keyword evidence="3" id="KW-0032">Aminotransferase</keyword>
<dbReference type="STRING" id="669874.A0A1E4TQQ9"/>
<dbReference type="GO" id="GO:0009074">
    <property type="term" value="P:aromatic amino acid family catabolic process"/>
    <property type="evidence" value="ECO:0007669"/>
    <property type="project" value="TreeGrafter"/>
</dbReference>
<name>A0A1E4TQQ9_PACTA</name>
<dbReference type="EMBL" id="KV454017">
    <property type="protein sequence ID" value="ODV94008.1"/>
    <property type="molecule type" value="Genomic_DNA"/>
</dbReference>
<comment type="cofactor">
    <cofactor evidence="1">
        <name>pyridoxal 5'-phosphate</name>
        <dbReference type="ChEBI" id="CHEBI:597326"/>
    </cofactor>
</comment>
<reference evidence="7" key="1">
    <citation type="submission" date="2016-05" db="EMBL/GenBank/DDBJ databases">
        <title>Comparative genomics of biotechnologically important yeasts.</title>
        <authorList>
            <consortium name="DOE Joint Genome Institute"/>
            <person name="Riley R."/>
            <person name="Haridas S."/>
            <person name="Wolfe K.H."/>
            <person name="Lopes M.R."/>
            <person name="Hittinger C.T."/>
            <person name="Goker M."/>
            <person name="Salamov A."/>
            <person name="Wisecaver J."/>
            <person name="Long T.M."/>
            <person name="Aerts A.L."/>
            <person name="Barry K."/>
            <person name="Choi C."/>
            <person name="Clum A."/>
            <person name="Coughlan A.Y."/>
            <person name="Deshpande S."/>
            <person name="Douglass A.P."/>
            <person name="Hanson S.J."/>
            <person name="Klenk H.-P."/>
            <person name="Labutti K."/>
            <person name="Lapidus A."/>
            <person name="Lindquist E."/>
            <person name="Lipzen A."/>
            <person name="Meier-Kolthoff J.P."/>
            <person name="Ohm R.A."/>
            <person name="Otillar R.P."/>
            <person name="Pangilinan J."/>
            <person name="Peng Y."/>
            <person name="Rokas A."/>
            <person name="Rosa C.A."/>
            <person name="Scheuner C."/>
            <person name="Sibirny A.A."/>
            <person name="Slot J.C."/>
            <person name="Stielow J.B."/>
            <person name="Sun H."/>
            <person name="Kurtzman C.P."/>
            <person name="Blackwell M."/>
            <person name="Grigoriev I.V."/>
            <person name="Jeffries T.W."/>
        </authorList>
    </citation>
    <scope>NUCLEOTIDE SEQUENCE [LARGE SCALE GENOMIC DNA]</scope>
    <source>
        <strain evidence="7">NRRL Y-2460</strain>
    </source>
</reference>
<dbReference type="InterPro" id="IPR015424">
    <property type="entry name" value="PyrdxlP-dep_Trfase"/>
</dbReference>